<evidence type="ECO:0000313" key="1">
    <source>
        <dbReference type="EMBL" id="MVX58788.1"/>
    </source>
</evidence>
<comment type="caution">
    <text evidence="1">The sequence shown here is derived from an EMBL/GenBank/DDBJ whole genome shotgun (WGS) entry which is preliminary data.</text>
</comment>
<dbReference type="AlphaFoldDB" id="A0A7X3G7X5"/>
<name>A0A7X3G7X5_9STRE</name>
<dbReference type="RefSeq" id="WP_160332599.1">
    <property type="nucleotide sequence ID" value="NZ_WSRS01000024.1"/>
</dbReference>
<evidence type="ECO:0000313" key="2">
    <source>
        <dbReference type="Proteomes" id="UP000461595"/>
    </source>
</evidence>
<dbReference type="Gene3D" id="3.20.20.150">
    <property type="entry name" value="Divalent-metal-dependent TIM barrel enzymes"/>
    <property type="match status" value="1"/>
</dbReference>
<accession>A0A7X3G7X5</accession>
<sequence length="252" mass="28481">MNRQAIILNTIVFQEQLEQGLGQADLLEFVQALGLKRLEIRSEFLRDGQEELRDIRRRADELGLALFYSANVDFLQGDRVNPDLAKYCQEAEQLGAPFLKVNIGDAGAISREVLEKWWTSFSPKMDIRLENNQDPLAARLTNCQRVMKLIHEADLPLSFIFDTANWVFVGDSPVEAAELLASVTTYLHCKNVKQEGETLQASSFFDGELDLVSLIKAFPNLEYLALEYPASLQQVETDLVQLEELELSSLSL</sequence>
<protein>
    <submittedName>
        <fullName evidence="1">TIM barrel protein</fullName>
    </submittedName>
</protein>
<reference evidence="1 2" key="1">
    <citation type="submission" date="2019-12" db="EMBL/GenBank/DDBJ databases">
        <title>Microbes associate with the intestines of laboratory mice.</title>
        <authorList>
            <person name="Navarre W."/>
            <person name="Wong E."/>
        </authorList>
    </citation>
    <scope>NUCLEOTIDE SEQUENCE [LARGE SCALE GENOMIC DNA]</scope>
    <source>
        <strain evidence="1 2">NM51_B2-22</strain>
    </source>
</reference>
<gene>
    <name evidence="1" type="ORF">E5983_03895</name>
</gene>
<dbReference type="SUPFAM" id="SSF51658">
    <property type="entry name" value="Xylose isomerase-like"/>
    <property type="match status" value="1"/>
</dbReference>
<dbReference type="OrthoDB" id="2237247at2"/>
<dbReference type="Proteomes" id="UP000461595">
    <property type="component" value="Unassembled WGS sequence"/>
</dbReference>
<dbReference type="InterPro" id="IPR036237">
    <property type="entry name" value="Xyl_isomerase-like_sf"/>
</dbReference>
<organism evidence="1 2">
    <name type="scientific">Streptococcus danieliae</name>
    <dbReference type="NCBI Taxonomy" id="747656"/>
    <lineage>
        <taxon>Bacteria</taxon>
        <taxon>Bacillati</taxon>
        <taxon>Bacillota</taxon>
        <taxon>Bacilli</taxon>
        <taxon>Lactobacillales</taxon>
        <taxon>Streptococcaceae</taxon>
        <taxon>Streptococcus</taxon>
    </lineage>
</organism>
<proteinExistence type="predicted"/>
<dbReference type="EMBL" id="WSRS01000024">
    <property type="protein sequence ID" value="MVX58788.1"/>
    <property type="molecule type" value="Genomic_DNA"/>
</dbReference>